<keyword evidence="6" id="KW-0808">Transferase</keyword>
<dbReference type="CDD" id="cd06225">
    <property type="entry name" value="HAMP"/>
    <property type="match status" value="1"/>
</dbReference>
<dbReference type="CDD" id="cd00075">
    <property type="entry name" value="HATPase"/>
    <property type="match status" value="1"/>
</dbReference>
<name>G5KHR7_9STRE</name>
<keyword evidence="9 12" id="KW-1133">Transmembrane helix</keyword>
<proteinExistence type="predicted"/>
<evidence type="ECO:0000259" key="13">
    <source>
        <dbReference type="PROSITE" id="PS50109"/>
    </source>
</evidence>
<dbReference type="SMART" id="SM00387">
    <property type="entry name" value="HATPase_c"/>
    <property type="match status" value="1"/>
</dbReference>
<dbReference type="InterPro" id="IPR050398">
    <property type="entry name" value="HssS/ArlS-like"/>
</dbReference>
<dbReference type="PRINTS" id="PR00344">
    <property type="entry name" value="BCTRLSENSOR"/>
</dbReference>
<dbReference type="FunFam" id="1.10.287.130:FF:000001">
    <property type="entry name" value="Two-component sensor histidine kinase"/>
    <property type="match status" value="1"/>
</dbReference>
<dbReference type="GO" id="GO:0016020">
    <property type="term" value="C:membrane"/>
    <property type="evidence" value="ECO:0007669"/>
    <property type="project" value="UniProtKB-SubCell"/>
</dbReference>
<evidence type="ECO:0000256" key="10">
    <source>
        <dbReference type="ARBA" id="ARBA00023012"/>
    </source>
</evidence>
<evidence type="ECO:0000256" key="6">
    <source>
        <dbReference type="ARBA" id="ARBA00022679"/>
    </source>
</evidence>
<dbReference type="SUPFAM" id="SSF47384">
    <property type="entry name" value="Homodimeric domain of signal transducing histidine kinase"/>
    <property type="match status" value="1"/>
</dbReference>
<dbReference type="InterPro" id="IPR036890">
    <property type="entry name" value="HATPase_C_sf"/>
</dbReference>
<evidence type="ECO:0000256" key="3">
    <source>
        <dbReference type="ARBA" id="ARBA00012438"/>
    </source>
</evidence>
<dbReference type="CDD" id="cd00082">
    <property type="entry name" value="HisKA"/>
    <property type="match status" value="1"/>
</dbReference>
<comment type="subcellular location">
    <subcellularLocation>
        <location evidence="2">Membrane</location>
        <topology evidence="2">Multi-pass membrane protein</topology>
    </subcellularLocation>
</comment>
<dbReference type="PROSITE" id="PS50109">
    <property type="entry name" value="HIS_KIN"/>
    <property type="match status" value="1"/>
</dbReference>
<keyword evidence="8 15" id="KW-0418">Kinase</keyword>
<dbReference type="PANTHER" id="PTHR45528:SF12">
    <property type="entry name" value="SENSOR HISTIDINE KINASE ARSS"/>
    <property type="match status" value="1"/>
</dbReference>
<dbReference type="InterPro" id="IPR004358">
    <property type="entry name" value="Sig_transdc_His_kin-like_C"/>
</dbReference>
<dbReference type="Proteomes" id="UP000005388">
    <property type="component" value="Unassembled WGS sequence"/>
</dbReference>
<dbReference type="SUPFAM" id="SSF55874">
    <property type="entry name" value="ATPase domain of HSP90 chaperone/DNA topoisomerase II/histidine kinase"/>
    <property type="match status" value="1"/>
</dbReference>
<dbReference type="InterPro" id="IPR036097">
    <property type="entry name" value="HisK_dim/P_sf"/>
</dbReference>
<evidence type="ECO:0000256" key="9">
    <source>
        <dbReference type="ARBA" id="ARBA00022989"/>
    </source>
</evidence>
<dbReference type="STRING" id="764291.STRUR_0280"/>
<dbReference type="InterPro" id="IPR003594">
    <property type="entry name" value="HATPase_dom"/>
</dbReference>
<evidence type="ECO:0000259" key="14">
    <source>
        <dbReference type="PROSITE" id="PS50885"/>
    </source>
</evidence>
<evidence type="ECO:0000256" key="12">
    <source>
        <dbReference type="SAM" id="Phobius"/>
    </source>
</evidence>
<evidence type="ECO:0000256" key="8">
    <source>
        <dbReference type="ARBA" id="ARBA00022777"/>
    </source>
</evidence>
<sequence length="511" mass="58800">MKLEIEKIGQSRNTLSKKLSVTFFILFFFIFTLFTLIAFYSTNYFLMSDERTVLKKTSNQVRVRLSEADSNLGLDNLGKILYKNDETHVISNDKHESILKSDRDITNLLYINQDIYIYNVQKHMVFTTDDEEDFTDLTGPIGKVYNDEMDDYRGLSITQKVYSQKTGKLIGYIQVFHDLNPYYFGRDRLLILLLCIEIFATGLALIIISIATRQFLKPFNDLHALMKQIIANPDKLSLRSNIKTGDEIEDLSTIFDKMLERIEDFTKLQSCFVSDVSHELRTPVAVIKGHIGLLQRWGKNEPEILDESLAATAHEANRMSIMINDMLDMIRVQGSFEAHQNDVSELHESIETVIGNFEVIREDFTFTFNNKVPESLFAKIYKNHFEQAILILIDNAVKYSNEDKRITVELSRWDQNFAKVSVIDHGEGISQEDINHIFERFYCTDKSRSRESTQAGLGIGLSLLKQIVTAYHIDLKVFSEVGSGSEFRLLIPLDKEDDKLISDFDDDTSKS</sequence>
<dbReference type="PANTHER" id="PTHR45528">
    <property type="entry name" value="SENSOR HISTIDINE KINASE CPXA"/>
    <property type="match status" value="1"/>
</dbReference>
<dbReference type="InterPro" id="IPR003661">
    <property type="entry name" value="HisK_dim/P_dom"/>
</dbReference>
<feature type="transmembrane region" description="Helical" evidence="12">
    <location>
        <begin position="189"/>
        <end position="211"/>
    </location>
</feature>
<dbReference type="EMBL" id="AEUZ02000001">
    <property type="protein sequence ID" value="EHJ56322.1"/>
    <property type="molecule type" value="Genomic_DNA"/>
</dbReference>
<dbReference type="eggNOG" id="COG2205">
    <property type="taxonomic scope" value="Bacteria"/>
</dbReference>
<comment type="catalytic activity">
    <reaction evidence="1">
        <text>ATP + protein L-histidine = ADP + protein N-phospho-L-histidine.</text>
        <dbReference type="EC" id="2.7.13.3"/>
    </reaction>
</comment>
<feature type="transmembrane region" description="Helical" evidence="12">
    <location>
        <begin position="21"/>
        <end position="40"/>
    </location>
</feature>
<dbReference type="InterPro" id="IPR005467">
    <property type="entry name" value="His_kinase_dom"/>
</dbReference>
<dbReference type="RefSeq" id="WP_006739083.1">
    <property type="nucleotide sequence ID" value="NZ_AEUZ02000001.1"/>
</dbReference>
<evidence type="ECO:0000256" key="2">
    <source>
        <dbReference type="ARBA" id="ARBA00004141"/>
    </source>
</evidence>
<dbReference type="SMART" id="SM00388">
    <property type="entry name" value="HisKA"/>
    <property type="match status" value="1"/>
</dbReference>
<dbReference type="Gene3D" id="6.10.340.10">
    <property type="match status" value="1"/>
</dbReference>
<evidence type="ECO:0000256" key="7">
    <source>
        <dbReference type="ARBA" id="ARBA00022692"/>
    </source>
</evidence>
<dbReference type="AlphaFoldDB" id="G5KHR7"/>
<feature type="domain" description="Histidine kinase" evidence="13">
    <location>
        <begin position="275"/>
        <end position="495"/>
    </location>
</feature>
<feature type="domain" description="HAMP" evidence="14">
    <location>
        <begin position="213"/>
        <end position="267"/>
    </location>
</feature>
<evidence type="ECO:0000256" key="1">
    <source>
        <dbReference type="ARBA" id="ARBA00000085"/>
    </source>
</evidence>
<dbReference type="InterPro" id="IPR003660">
    <property type="entry name" value="HAMP_dom"/>
</dbReference>
<dbReference type="EC" id="2.7.13.3" evidence="3"/>
<gene>
    <name evidence="15" type="ORF">STRUR_0280</name>
</gene>
<dbReference type="GO" id="GO:0000155">
    <property type="term" value="F:phosphorelay sensor kinase activity"/>
    <property type="evidence" value="ECO:0007669"/>
    <property type="project" value="InterPro"/>
</dbReference>
<evidence type="ECO:0000256" key="4">
    <source>
        <dbReference type="ARBA" id="ARBA00015735"/>
    </source>
</evidence>
<keyword evidence="5" id="KW-0597">Phosphoprotein</keyword>
<comment type="caution">
    <text evidence="15">The sequence shown here is derived from an EMBL/GenBank/DDBJ whole genome shotgun (WGS) entry which is preliminary data.</text>
</comment>
<keyword evidence="7 12" id="KW-0812">Transmembrane</keyword>
<evidence type="ECO:0000313" key="16">
    <source>
        <dbReference type="Proteomes" id="UP000005388"/>
    </source>
</evidence>
<dbReference type="Pfam" id="PF18719">
    <property type="entry name" value="ArlS_N"/>
    <property type="match status" value="1"/>
</dbReference>
<accession>G5KHR7</accession>
<dbReference type="InterPro" id="IPR041610">
    <property type="entry name" value="ArlS_N"/>
</dbReference>
<dbReference type="Gene3D" id="1.10.287.130">
    <property type="match status" value="1"/>
</dbReference>
<reference evidence="15 16" key="1">
    <citation type="journal article" date="2014" name="Int. J. Syst. Evol. Microbiol.">
        <title>Phylogenomics and the dynamic genome evolution of the genus Streptococcus.</title>
        <authorList>
            <consortium name="The Broad Institute Genome Sequencing Platform"/>
            <person name="Richards V.P."/>
            <person name="Palmer S.R."/>
            <person name="Pavinski Bitar P.D."/>
            <person name="Qin X."/>
            <person name="Weinstock G.M."/>
            <person name="Highlander S.K."/>
            <person name="Town C.D."/>
            <person name="Burne R.A."/>
            <person name="Stanhope M.J."/>
        </authorList>
    </citation>
    <scope>NUCLEOTIDE SEQUENCE [LARGE SCALE GENOMIC DNA]</scope>
    <source>
        <strain evidence="15 16">2285-97</strain>
    </source>
</reference>
<dbReference type="Pfam" id="PF02518">
    <property type="entry name" value="HATPase_c"/>
    <property type="match status" value="1"/>
</dbReference>
<evidence type="ECO:0000256" key="5">
    <source>
        <dbReference type="ARBA" id="ARBA00022553"/>
    </source>
</evidence>
<protein>
    <recommendedName>
        <fullName evidence="4">Signal transduction histidine-protein kinase ArlS</fullName>
        <ecNumber evidence="3">2.7.13.3</ecNumber>
    </recommendedName>
</protein>
<dbReference type="Pfam" id="PF00512">
    <property type="entry name" value="HisKA"/>
    <property type="match status" value="1"/>
</dbReference>
<organism evidence="15 16">
    <name type="scientific">Streptococcus urinalis 2285-97</name>
    <dbReference type="NCBI Taxonomy" id="764291"/>
    <lineage>
        <taxon>Bacteria</taxon>
        <taxon>Bacillati</taxon>
        <taxon>Bacillota</taxon>
        <taxon>Bacilli</taxon>
        <taxon>Lactobacillales</taxon>
        <taxon>Streptococcaceae</taxon>
        <taxon>Streptococcus</taxon>
    </lineage>
</organism>
<keyword evidence="16" id="KW-1185">Reference proteome</keyword>
<evidence type="ECO:0000313" key="15">
    <source>
        <dbReference type="EMBL" id="EHJ56322.1"/>
    </source>
</evidence>
<dbReference type="Gene3D" id="3.30.565.10">
    <property type="entry name" value="Histidine kinase-like ATPase, C-terminal domain"/>
    <property type="match status" value="1"/>
</dbReference>
<keyword evidence="10" id="KW-0902">Two-component regulatory system</keyword>
<dbReference type="PROSITE" id="PS50885">
    <property type="entry name" value="HAMP"/>
    <property type="match status" value="1"/>
</dbReference>
<evidence type="ECO:0000256" key="11">
    <source>
        <dbReference type="ARBA" id="ARBA00023136"/>
    </source>
</evidence>
<keyword evidence="11 12" id="KW-0472">Membrane</keyword>